<protein>
    <submittedName>
        <fullName evidence="9">MFS transporter</fullName>
    </submittedName>
</protein>
<feature type="transmembrane region" description="Helical" evidence="7">
    <location>
        <begin position="261"/>
        <end position="284"/>
    </location>
</feature>
<evidence type="ECO:0000256" key="2">
    <source>
        <dbReference type="ARBA" id="ARBA00022448"/>
    </source>
</evidence>
<feature type="transmembrane region" description="Helical" evidence="7">
    <location>
        <begin position="158"/>
        <end position="181"/>
    </location>
</feature>
<evidence type="ECO:0000256" key="1">
    <source>
        <dbReference type="ARBA" id="ARBA00004651"/>
    </source>
</evidence>
<reference evidence="10" key="1">
    <citation type="journal article" date="2019" name="Int. J. Syst. Evol. Microbiol.">
        <title>The Global Catalogue of Microorganisms (GCM) 10K type strain sequencing project: providing services to taxonomists for standard genome sequencing and annotation.</title>
        <authorList>
            <consortium name="The Broad Institute Genomics Platform"/>
            <consortium name="The Broad Institute Genome Sequencing Center for Infectious Disease"/>
            <person name="Wu L."/>
            <person name="Ma J."/>
        </authorList>
    </citation>
    <scope>NUCLEOTIDE SEQUENCE [LARGE SCALE GENOMIC DNA]</scope>
    <source>
        <strain evidence="10">CGMCC 4.7638</strain>
    </source>
</reference>
<feature type="transmembrane region" description="Helical" evidence="7">
    <location>
        <begin position="48"/>
        <end position="67"/>
    </location>
</feature>
<dbReference type="PROSITE" id="PS50850">
    <property type="entry name" value="MFS"/>
    <property type="match status" value="1"/>
</dbReference>
<feature type="transmembrane region" description="Helical" evidence="7">
    <location>
        <begin position="218"/>
        <end position="240"/>
    </location>
</feature>
<dbReference type="SUPFAM" id="SSF103473">
    <property type="entry name" value="MFS general substrate transporter"/>
    <property type="match status" value="1"/>
</dbReference>
<feature type="transmembrane region" description="Helical" evidence="7">
    <location>
        <begin position="396"/>
        <end position="413"/>
    </location>
</feature>
<gene>
    <name evidence="9" type="ORF">ACFSUT_34860</name>
</gene>
<proteinExistence type="predicted"/>
<feature type="transmembrane region" description="Helical" evidence="7">
    <location>
        <begin position="193"/>
        <end position="212"/>
    </location>
</feature>
<feature type="transmembrane region" description="Helical" evidence="7">
    <location>
        <begin position="351"/>
        <end position="375"/>
    </location>
</feature>
<dbReference type="InterPro" id="IPR036259">
    <property type="entry name" value="MFS_trans_sf"/>
</dbReference>
<feature type="transmembrane region" description="Helical" evidence="7">
    <location>
        <begin position="131"/>
        <end position="152"/>
    </location>
</feature>
<dbReference type="Gene3D" id="1.20.1720.10">
    <property type="entry name" value="Multidrug resistance protein D"/>
    <property type="match status" value="1"/>
</dbReference>
<comment type="caution">
    <text evidence="9">The sequence shown here is derived from an EMBL/GenBank/DDBJ whole genome shotgun (WGS) entry which is preliminary data.</text>
</comment>
<evidence type="ECO:0000259" key="8">
    <source>
        <dbReference type="PROSITE" id="PS50850"/>
    </source>
</evidence>
<evidence type="ECO:0000256" key="6">
    <source>
        <dbReference type="ARBA" id="ARBA00023136"/>
    </source>
</evidence>
<evidence type="ECO:0000256" key="3">
    <source>
        <dbReference type="ARBA" id="ARBA00022475"/>
    </source>
</evidence>
<keyword evidence="6 7" id="KW-0472">Membrane</keyword>
<keyword evidence="3" id="KW-1003">Cell membrane</keyword>
<feature type="transmembrane region" description="Helical" evidence="7">
    <location>
        <begin position="101"/>
        <end position="119"/>
    </location>
</feature>
<evidence type="ECO:0000313" key="10">
    <source>
        <dbReference type="Proteomes" id="UP001597542"/>
    </source>
</evidence>
<dbReference type="PRINTS" id="PR01036">
    <property type="entry name" value="TCRTETB"/>
</dbReference>
<evidence type="ECO:0000256" key="7">
    <source>
        <dbReference type="SAM" id="Phobius"/>
    </source>
</evidence>
<dbReference type="InterPro" id="IPR011701">
    <property type="entry name" value="MFS"/>
</dbReference>
<evidence type="ECO:0000313" key="9">
    <source>
        <dbReference type="EMBL" id="MFD2485498.1"/>
    </source>
</evidence>
<keyword evidence="10" id="KW-1185">Reference proteome</keyword>
<dbReference type="Pfam" id="PF07690">
    <property type="entry name" value="MFS_1"/>
    <property type="match status" value="1"/>
</dbReference>
<dbReference type="Proteomes" id="UP001597542">
    <property type="component" value="Unassembled WGS sequence"/>
</dbReference>
<dbReference type="CDD" id="cd17321">
    <property type="entry name" value="MFS_MMR_MDR_like"/>
    <property type="match status" value="1"/>
</dbReference>
<dbReference type="InterPro" id="IPR004638">
    <property type="entry name" value="EmrB-like"/>
</dbReference>
<comment type="subcellular location">
    <subcellularLocation>
        <location evidence="1">Cell membrane</location>
        <topology evidence="1">Multi-pass membrane protein</topology>
    </subcellularLocation>
</comment>
<dbReference type="InterPro" id="IPR020846">
    <property type="entry name" value="MFS_dom"/>
</dbReference>
<feature type="transmembrane region" description="Helical" evidence="7">
    <location>
        <begin position="7"/>
        <end position="28"/>
    </location>
</feature>
<keyword evidence="5 7" id="KW-1133">Transmembrane helix</keyword>
<sequence>MRKWWPLVGVCLGTFMLLLDLTILSVALPSVAVGLHTTLAGLQWVLDIYALALAALVLVGGSVADIVGRRRVYLYGLAVFAVASLACGLSTSVVFLVTARAVQGIGAAAMYATTIALLADHYTGRDRGTAFGVWGAVNGVAGAAGPLVGGLITEYLNWRWIFGVNIPICLIAVLITLRYLHETEKRAQRKFDIPGMVSFAVAATAIVYGLILVNGTGWTAPSTLLVFAAAVVALVVFVIVELRSESPFIDLRLLRSKAFNMIMVATLVLQVAAFTYMPFTSLWIQSVLGAGPMQGGLVFAAQGGGALVASLLAGRFLHGVAPRWSVGFGVLIVGCGALLQAGIGADADSSAVILGLAVSGIGIGLGTPTLVSAAVAAVPPKDAGMAGGAVNTLRQFGYALGVAVLGLIFASAVRSSFESSHSVADPHAAAEKLASGGAGELLAADRGLTAPVQHAFVSGLNTICLVAGLLGVVGGLLVLVFGAVRAKDDKAVPEPVKTV</sequence>
<keyword evidence="2" id="KW-0813">Transport</keyword>
<dbReference type="EMBL" id="JBHUKQ010000016">
    <property type="protein sequence ID" value="MFD2485498.1"/>
    <property type="molecule type" value="Genomic_DNA"/>
</dbReference>
<feature type="transmembrane region" description="Helical" evidence="7">
    <location>
        <begin position="296"/>
        <end position="317"/>
    </location>
</feature>
<evidence type="ECO:0000256" key="4">
    <source>
        <dbReference type="ARBA" id="ARBA00022692"/>
    </source>
</evidence>
<feature type="transmembrane region" description="Helical" evidence="7">
    <location>
        <begin position="74"/>
        <end position="95"/>
    </location>
</feature>
<dbReference type="RefSeq" id="WP_344278398.1">
    <property type="nucleotide sequence ID" value="NZ_BAAAHV010000015.1"/>
</dbReference>
<dbReference type="NCBIfam" id="TIGR00711">
    <property type="entry name" value="efflux_EmrB"/>
    <property type="match status" value="1"/>
</dbReference>
<name>A0ABW5I9X4_9PSEU</name>
<feature type="transmembrane region" description="Helical" evidence="7">
    <location>
        <begin position="324"/>
        <end position="345"/>
    </location>
</feature>
<dbReference type="Gene3D" id="1.20.1250.20">
    <property type="entry name" value="MFS general substrate transporter like domains"/>
    <property type="match status" value="1"/>
</dbReference>
<keyword evidence="4 7" id="KW-0812">Transmembrane</keyword>
<organism evidence="9 10">
    <name type="scientific">Amycolatopsis albidoflavus</name>
    <dbReference type="NCBI Taxonomy" id="102226"/>
    <lineage>
        <taxon>Bacteria</taxon>
        <taxon>Bacillati</taxon>
        <taxon>Actinomycetota</taxon>
        <taxon>Actinomycetes</taxon>
        <taxon>Pseudonocardiales</taxon>
        <taxon>Pseudonocardiaceae</taxon>
        <taxon>Amycolatopsis</taxon>
    </lineage>
</organism>
<feature type="transmembrane region" description="Helical" evidence="7">
    <location>
        <begin position="460"/>
        <end position="484"/>
    </location>
</feature>
<dbReference type="PANTHER" id="PTHR42718">
    <property type="entry name" value="MAJOR FACILITATOR SUPERFAMILY MULTIDRUG TRANSPORTER MFSC"/>
    <property type="match status" value="1"/>
</dbReference>
<evidence type="ECO:0000256" key="5">
    <source>
        <dbReference type="ARBA" id="ARBA00022989"/>
    </source>
</evidence>
<dbReference type="PANTHER" id="PTHR42718:SF49">
    <property type="entry name" value="EXPORT PROTEIN"/>
    <property type="match status" value="1"/>
</dbReference>
<accession>A0ABW5I9X4</accession>
<feature type="domain" description="Major facilitator superfamily (MFS) profile" evidence="8">
    <location>
        <begin position="6"/>
        <end position="486"/>
    </location>
</feature>